<feature type="compositionally biased region" description="Acidic residues" evidence="6">
    <location>
        <begin position="584"/>
        <end position="594"/>
    </location>
</feature>
<dbReference type="Gene3D" id="1.10.10.580">
    <property type="entry name" value="Structural maintenance of chromosome 1. Chain E"/>
    <property type="match status" value="1"/>
</dbReference>
<feature type="compositionally biased region" description="Basic and acidic residues" evidence="6">
    <location>
        <begin position="574"/>
        <end position="583"/>
    </location>
</feature>
<comment type="caution">
    <text evidence="9">The sequence shown here is derived from an EMBL/GenBank/DDBJ whole genome shotgun (WGS) entry which is preliminary data.</text>
</comment>
<comment type="subcellular location">
    <subcellularLocation>
        <location evidence="2">Chromosome</location>
    </subcellularLocation>
    <subcellularLocation>
        <location evidence="1">Nucleus</location>
    </subcellularLocation>
</comment>
<comment type="similarity">
    <text evidence="3">Belongs to the rad21 family.</text>
</comment>
<feature type="region of interest" description="Disordered" evidence="6">
    <location>
        <begin position="326"/>
        <end position="355"/>
    </location>
</feature>
<dbReference type="Pfam" id="PF04824">
    <property type="entry name" value="Rad21_Rec8"/>
    <property type="match status" value="1"/>
</dbReference>
<dbReference type="CDD" id="cd21792">
    <property type="entry name" value="Rad21_Rec8_M_NXP1-like"/>
    <property type="match status" value="1"/>
</dbReference>
<evidence type="ECO:0000256" key="5">
    <source>
        <dbReference type="ARBA" id="ARBA00023242"/>
    </source>
</evidence>
<dbReference type="PANTHER" id="PTHR12585:SF69">
    <property type="entry name" value="FI11703P"/>
    <property type="match status" value="1"/>
</dbReference>
<keyword evidence="10" id="KW-1185">Reference proteome</keyword>
<gene>
    <name evidence="9" type="ORF">OXX778_LOCUS9978</name>
</gene>
<dbReference type="Pfam" id="PF04825">
    <property type="entry name" value="Rad21_Rec8_N"/>
    <property type="match status" value="1"/>
</dbReference>
<evidence type="ECO:0000256" key="4">
    <source>
        <dbReference type="ARBA" id="ARBA00022454"/>
    </source>
</evidence>
<dbReference type="InterPro" id="IPR006909">
    <property type="entry name" value="Rad21/Rec8_C_eu"/>
</dbReference>
<dbReference type="SUPFAM" id="SSF46785">
    <property type="entry name" value="Winged helix' DNA-binding domain"/>
    <property type="match status" value="1"/>
</dbReference>
<dbReference type="InterPro" id="IPR049589">
    <property type="entry name" value="NXP1_M-like"/>
</dbReference>
<dbReference type="AlphaFoldDB" id="A0A813XED6"/>
<dbReference type="Proteomes" id="UP000663879">
    <property type="component" value="Unassembled WGS sequence"/>
</dbReference>
<evidence type="ECO:0000256" key="1">
    <source>
        <dbReference type="ARBA" id="ARBA00004123"/>
    </source>
</evidence>
<dbReference type="GO" id="GO:0008278">
    <property type="term" value="C:cohesin complex"/>
    <property type="evidence" value="ECO:0007669"/>
    <property type="project" value="InterPro"/>
</dbReference>
<dbReference type="OrthoDB" id="10071381at2759"/>
<feature type="domain" description="Rad21/Rec8-like protein C-terminal eukaryotic" evidence="7">
    <location>
        <begin position="668"/>
        <end position="713"/>
    </location>
</feature>
<dbReference type="PANTHER" id="PTHR12585">
    <property type="entry name" value="SCC1 / RAD21 FAMILY MEMBER"/>
    <property type="match status" value="1"/>
</dbReference>
<evidence type="ECO:0000259" key="7">
    <source>
        <dbReference type="Pfam" id="PF04824"/>
    </source>
</evidence>
<sequence length="718" mass="81191">MYYAHFILNKKGPLAKIWLAAHWDKKLTKAQIYETNIESTIETILEPQMKLALRTSGHLLLGVCRIYSRKVKYLLADCNEAFVKIKLAFRPGLIDLPKEKQQASIEAITLPEKFPDFFVNFNDINIEDMDLSKATAQQARVEDITLKEDFGTFVAMQDDDFGDMGSFGMGMDMDTFMMSDMEKGRRVGDSLVNQNDIDFFDDPMNNQSDFASELQDVSKQNENNGNDIQPMEMTELNSELRTDPIDSTAFNSNLENPVADEMTQNDTIMQELHDQEPENNEMTIPNVTDAQPGVVPTLFDEQPTVNNTNLADEPADKMTKLGDINEEDEEPKETQKSPEQNENHSPVDDSKKNETIVAAPIIEKQIKNRRRRKIVIDEVKEIDSATMKLQLSDTSAISSSLELAPPTRKLMHLKETGGVDKLLSMTSRPFNNKNLLRLYTRNMTTKTLTDITNLNKPNKESITVVNSTLINNEITLDKDTTIEANMDANQSKNNVLPLADSFIDTNNDVSKQGPIDDVTLDNGIEQLQADVTDKNNQLDEIDNLGGPVSIYNSNIDEISISDMKANPVNLEVTPTKDDKKEKSDSEEEEDEGEETETKVKGKYSSPNSKKRSYRKSTNQLKDTTVRDEEELDETLTSDPSKNLTKRAKTMVSILNKSLAKNDNVGFFELIRKNGRKNVVQKFYSLLVLTKYEIIDVTQEESYDDIIISKGDKFESMTH</sequence>
<reference evidence="9" key="1">
    <citation type="submission" date="2021-02" db="EMBL/GenBank/DDBJ databases">
        <authorList>
            <person name="Nowell W R."/>
        </authorList>
    </citation>
    <scope>NUCLEOTIDE SEQUENCE</scope>
    <source>
        <strain evidence="9">Ploen Becks lab</strain>
    </source>
</reference>
<evidence type="ECO:0000259" key="8">
    <source>
        <dbReference type="Pfam" id="PF04825"/>
    </source>
</evidence>
<dbReference type="GO" id="GO:0005634">
    <property type="term" value="C:nucleus"/>
    <property type="evidence" value="ECO:0007669"/>
    <property type="project" value="UniProtKB-SubCell"/>
</dbReference>
<evidence type="ECO:0000256" key="6">
    <source>
        <dbReference type="SAM" id="MobiDB-lite"/>
    </source>
</evidence>
<dbReference type="GO" id="GO:1990414">
    <property type="term" value="P:replication-born double-strand break repair via sister chromatid exchange"/>
    <property type="evidence" value="ECO:0007669"/>
    <property type="project" value="TreeGrafter"/>
</dbReference>
<evidence type="ECO:0000313" key="9">
    <source>
        <dbReference type="EMBL" id="CAF0871929.1"/>
    </source>
</evidence>
<name>A0A813XED6_9BILA</name>
<keyword evidence="5" id="KW-0539">Nucleus</keyword>
<keyword evidence="4" id="KW-0158">Chromosome</keyword>
<dbReference type="GO" id="GO:0003682">
    <property type="term" value="F:chromatin binding"/>
    <property type="evidence" value="ECO:0007669"/>
    <property type="project" value="TreeGrafter"/>
</dbReference>
<feature type="region of interest" description="Disordered" evidence="6">
    <location>
        <begin position="566"/>
        <end position="640"/>
    </location>
</feature>
<dbReference type="InterPro" id="IPR006910">
    <property type="entry name" value="Rad21_Rec8_N"/>
</dbReference>
<dbReference type="EMBL" id="CAJNOC010001528">
    <property type="protein sequence ID" value="CAF0871929.1"/>
    <property type="molecule type" value="Genomic_DNA"/>
</dbReference>
<evidence type="ECO:0000313" key="10">
    <source>
        <dbReference type="Proteomes" id="UP000663879"/>
    </source>
</evidence>
<accession>A0A813XED6</accession>
<organism evidence="9 10">
    <name type="scientific">Brachionus calyciflorus</name>
    <dbReference type="NCBI Taxonomy" id="104777"/>
    <lineage>
        <taxon>Eukaryota</taxon>
        <taxon>Metazoa</taxon>
        <taxon>Spiralia</taxon>
        <taxon>Gnathifera</taxon>
        <taxon>Rotifera</taxon>
        <taxon>Eurotatoria</taxon>
        <taxon>Monogononta</taxon>
        <taxon>Pseudotrocha</taxon>
        <taxon>Ploima</taxon>
        <taxon>Brachionidae</taxon>
        <taxon>Brachionus</taxon>
    </lineage>
</organism>
<dbReference type="InterPro" id="IPR039781">
    <property type="entry name" value="Rad21/Rec8-like"/>
</dbReference>
<dbReference type="GO" id="GO:0007062">
    <property type="term" value="P:sister chromatid cohesion"/>
    <property type="evidence" value="ECO:0007669"/>
    <property type="project" value="InterPro"/>
</dbReference>
<evidence type="ECO:0000256" key="2">
    <source>
        <dbReference type="ARBA" id="ARBA00004286"/>
    </source>
</evidence>
<feature type="compositionally biased region" description="Basic and acidic residues" evidence="6">
    <location>
        <begin position="332"/>
        <end position="354"/>
    </location>
</feature>
<evidence type="ECO:0000256" key="3">
    <source>
        <dbReference type="ARBA" id="ARBA00009870"/>
    </source>
</evidence>
<protein>
    <submittedName>
        <fullName evidence="9">Uncharacterized protein</fullName>
    </submittedName>
</protein>
<dbReference type="InterPro" id="IPR023093">
    <property type="entry name" value="ScpA-like_C"/>
</dbReference>
<feature type="domain" description="Rad21/Rec8-like protein N-terminal" evidence="8">
    <location>
        <begin position="1"/>
        <end position="102"/>
    </location>
</feature>
<dbReference type="InterPro" id="IPR036390">
    <property type="entry name" value="WH_DNA-bd_sf"/>
</dbReference>
<proteinExistence type="inferred from homology"/>